<evidence type="ECO:0000256" key="1">
    <source>
        <dbReference type="ARBA" id="ARBA00004651"/>
    </source>
</evidence>
<feature type="transmembrane region" description="Helical" evidence="6">
    <location>
        <begin position="421"/>
        <end position="445"/>
    </location>
</feature>
<organism evidence="9 10">
    <name type="scientific">Roseivirga misakiensis</name>
    <dbReference type="NCBI Taxonomy" id="1563681"/>
    <lineage>
        <taxon>Bacteria</taxon>
        <taxon>Pseudomonadati</taxon>
        <taxon>Bacteroidota</taxon>
        <taxon>Cytophagia</taxon>
        <taxon>Cytophagales</taxon>
        <taxon>Roseivirgaceae</taxon>
        <taxon>Roseivirga</taxon>
    </lineage>
</organism>
<feature type="domain" description="ABC3 transporter permease C-terminal" evidence="7">
    <location>
        <begin position="672"/>
        <end position="783"/>
    </location>
</feature>
<proteinExistence type="predicted"/>
<feature type="transmembrane region" description="Helical" evidence="6">
    <location>
        <begin position="21"/>
        <end position="41"/>
    </location>
</feature>
<sequence>MFKHTLLLFFRNFKRYRSASLINLFGLSIGLASGLLIYLWVNHEISQGNFNEKDSDRHYQVLSSFVTGDGYETNTKGSTPNPLADAMNEEFPEVDYAIPVATNKFYRGTLAYGANKVDAMPQYIGSAYFNVFPLDFIAGDKSNALRNKNEIIISKKMALNLFASSQEALGKTVKFENEKGFDGTHIVSGVFEKPSHHRAEFDILFSYELFRDQEELMKWYNGGTQVHLVMTPGVDMDEFNEKIRSFLSTKTQSSLEILFAQRFADRYLYDQYADGRPVGGRIAYVRLFSLVAIFILFIACINYMNFSTAKADRRVKEIGLKKAIGAHRKNLILQHFGESILMSLLALAGALVLVFALLPKFNKVLNQEVTFELNPEIIFGFLTIALITGLISGIYPAIHLSGFKTVVALKGKLSSGFSSLWIRKGLVVFQFAISIILVVSVLVMYKQIEYIQTTDLGYDKDHIVTFPKDGKLKNDFDDFLTEVKKIPGVLKASHMRGVLPGRISYSQGYGWKGMDKSEDWRIRFYQIQGGYDLIELLGIKVIEGRTFSKDFATDKDALILNQAALDIIKYDRPIGEQFYANRRMHKIIGVVEDFHYQSLRESIAPFIFSLNDGGDNFLVKMQAGLEKETLENVQELYESFNPGHLFEFNFMDENYQAVYVSEKRINTLAKYFAIVAITISCLGLLALTSFSAQRRTKEIAIRKVLGSSGLGIIYLLSREFALLVLTSILVALPVGYYLMQNWLETFAYRISLKPVHFVLTSILMLVLAWLTVAIQTARSTSVNISESLRNEG</sequence>
<dbReference type="PANTHER" id="PTHR30572">
    <property type="entry name" value="MEMBRANE COMPONENT OF TRANSPORTER-RELATED"/>
    <property type="match status" value="1"/>
</dbReference>
<keyword evidence="10" id="KW-1185">Reference proteome</keyword>
<feature type="transmembrane region" description="Helical" evidence="6">
    <location>
        <begin position="755"/>
        <end position="774"/>
    </location>
</feature>
<name>A0A1E5T2B6_9BACT</name>
<feature type="domain" description="ABC3 transporter permease C-terminal" evidence="7">
    <location>
        <begin position="290"/>
        <end position="401"/>
    </location>
</feature>
<comment type="subcellular location">
    <subcellularLocation>
        <location evidence="1">Cell membrane</location>
        <topology evidence="1">Multi-pass membrane protein</topology>
    </subcellularLocation>
</comment>
<evidence type="ECO:0000313" key="9">
    <source>
        <dbReference type="EMBL" id="OEK05523.1"/>
    </source>
</evidence>
<evidence type="ECO:0000256" key="2">
    <source>
        <dbReference type="ARBA" id="ARBA00022475"/>
    </source>
</evidence>
<dbReference type="InterPro" id="IPR050250">
    <property type="entry name" value="Macrolide_Exporter_MacB"/>
</dbReference>
<dbReference type="Pfam" id="PF12704">
    <property type="entry name" value="MacB_PCD"/>
    <property type="match status" value="1"/>
</dbReference>
<keyword evidence="3 6" id="KW-0812">Transmembrane</keyword>
<dbReference type="GO" id="GO:0022857">
    <property type="term" value="F:transmembrane transporter activity"/>
    <property type="evidence" value="ECO:0007669"/>
    <property type="project" value="TreeGrafter"/>
</dbReference>
<dbReference type="InterPro" id="IPR025857">
    <property type="entry name" value="MacB_PCD"/>
</dbReference>
<accession>A0A1E5T2B6</accession>
<dbReference type="GO" id="GO:0005886">
    <property type="term" value="C:plasma membrane"/>
    <property type="evidence" value="ECO:0007669"/>
    <property type="project" value="UniProtKB-SubCell"/>
</dbReference>
<protein>
    <recommendedName>
        <fullName evidence="11">Transporter permease</fullName>
    </recommendedName>
</protein>
<keyword evidence="4 6" id="KW-1133">Transmembrane helix</keyword>
<keyword evidence="5 6" id="KW-0472">Membrane</keyword>
<feature type="transmembrane region" description="Helical" evidence="6">
    <location>
        <begin position="712"/>
        <end position="735"/>
    </location>
</feature>
<evidence type="ECO:0000259" key="8">
    <source>
        <dbReference type="Pfam" id="PF12704"/>
    </source>
</evidence>
<evidence type="ECO:0000259" key="7">
    <source>
        <dbReference type="Pfam" id="PF02687"/>
    </source>
</evidence>
<comment type="caution">
    <text evidence="9">The sequence shown here is derived from an EMBL/GenBank/DDBJ whole genome shotgun (WGS) entry which is preliminary data.</text>
</comment>
<evidence type="ECO:0000256" key="3">
    <source>
        <dbReference type="ARBA" id="ARBA00022692"/>
    </source>
</evidence>
<dbReference type="PANTHER" id="PTHR30572:SF18">
    <property type="entry name" value="ABC-TYPE MACROLIDE FAMILY EXPORT SYSTEM PERMEASE COMPONENT 2"/>
    <property type="match status" value="1"/>
</dbReference>
<reference evidence="9 10" key="1">
    <citation type="submission" date="2016-08" db="EMBL/GenBank/DDBJ databases">
        <title>Draft genome of Fabibacter sp. strain SK-8.</title>
        <authorList>
            <person name="Wong S.-K."/>
            <person name="Hamasaki K."/>
            <person name="Yoshizawa S."/>
        </authorList>
    </citation>
    <scope>NUCLEOTIDE SEQUENCE [LARGE SCALE GENOMIC DNA]</scope>
    <source>
        <strain evidence="9 10">SK-8</strain>
    </source>
</reference>
<evidence type="ECO:0000313" key="10">
    <source>
        <dbReference type="Proteomes" id="UP000095552"/>
    </source>
</evidence>
<feature type="transmembrane region" description="Helical" evidence="6">
    <location>
        <begin position="283"/>
        <end position="304"/>
    </location>
</feature>
<dbReference type="AlphaFoldDB" id="A0A1E5T2B6"/>
<dbReference type="EMBL" id="MDGQ01000005">
    <property type="protein sequence ID" value="OEK05523.1"/>
    <property type="molecule type" value="Genomic_DNA"/>
</dbReference>
<feature type="transmembrane region" description="Helical" evidence="6">
    <location>
        <begin position="671"/>
        <end position="692"/>
    </location>
</feature>
<gene>
    <name evidence="9" type="ORF">BFP71_09615</name>
</gene>
<feature type="domain" description="MacB-like periplasmic core" evidence="8">
    <location>
        <begin position="20"/>
        <end position="245"/>
    </location>
</feature>
<dbReference type="Proteomes" id="UP000095552">
    <property type="component" value="Unassembled WGS sequence"/>
</dbReference>
<dbReference type="Pfam" id="PF02687">
    <property type="entry name" value="FtsX"/>
    <property type="match status" value="2"/>
</dbReference>
<dbReference type="InterPro" id="IPR003838">
    <property type="entry name" value="ABC3_permease_C"/>
</dbReference>
<keyword evidence="2" id="KW-1003">Cell membrane</keyword>
<evidence type="ECO:0000256" key="4">
    <source>
        <dbReference type="ARBA" id="ARBA00022989"/>
    </source>
</evidence>
<evidence type="ECO:0000256" key="5">
    <source>
        <dbReference type="ARBA" id="ARBA00023136"/>
    </source>
</evidence>
<evidence type="ECO:0000256" key="6">
    <source>
        <dbReference type="SAM" id="Phobius"/>
    </source>
</evidence>
<feature type="transmembrane region" description="Helical" evidence="6">
    <location>
        <begin position="378"/>
        <end position="400"/>
    </location>
</feature>
<dbReference type="STRING" id="1563681.BFP71_09615"/>
<evidence type="ECO:0008006" key="11">
    <source>
        <dbReference type="Google" id="ProtNLM"/>
    </source>
</evidence>
<feature type="transmembrane region" description="Helical" evidence="6">
    <location>
        <begin position="339"/>
        <end position="358"/>
    </location>
</feature>